<comment type="subcellular location">
    <subcellularLocation>
        <location evidence="1">Glyoxysome</location>
    </subcellularLocation>
</comment>
<dbReference type="GO" id="GO:0006099">
    <property type="term" value="P:tricarboxylic acid cycle"/>
    <property type="evidence" value="ECO:0007669"/>
    <property type="project" value="UniProtKB-KW"/>
</dbReference>
<gene>
    <name evidence="16" type="ORF">GOP47_0006140</name>
</gene>
<dbReference type="InterPro" id="IPR006252">
    <property type="entry name" value="Malate_synthA"/>
</dbReference>
<dbReference type="InterPro" id="IPR046363">
    <property type="entry name" value="MS_N_TIM-barrel_dom"/>
</dbReference>
<keyword evidence="6" id="KW-0330">Glyoxysome</keyword>
<dbReference type="PANTHER" id="PTHR42902">
    <property type="entry name" value="MALATE SYNTHASE"/>
    <property type="match status" value="1"/>
</dbReference>
<dbReference type="EMBL" id="JABFUD020000006">
    <property type="protein sequence ID" value="KAI5078469.1"/>
    <property type="molecule type" value="Genomic_DNA"/>
</dbReference>
<feature type="active site" description="Proton acceptor" evidence="11">
    <location>
        <position position="184"/>
    </location>
</feature>
<dbReference type="OrthoDB" id="4078635at2759"/>
<dbReference type="InterPro" id="IPR048355">
    <property type="entry name" value="MS_C"/>
</dbReference>
<keyword evidence="9" id="KW-0576">Peroxisome</keyword>
<keyword evidence="8" id="KW-0808">Transferase</keyword>
<evidence type="ECO:0000256" key="6">
    <source>
        <dbReference type="ARBA" id="ARBA00022453"/>
    </source>
</evidence>
<evidence type="ECO:0000259" key="14">
    <source>
        <dbReference type="Pfam" id="PF20656"/>
    </source>
</evidence>
<feature type="domain" description="Malate synthase TIM barrel" evidence="13">
    <location>
        <begin position="180"/>
        <end position="427"/>
    </location>
</feature>
<sequence>MMNDHMETYHEDEDKGMRKGSLHLPEGVRIRGRLAAGYDRILTREALEFVTDLERTFRSRVKWMLDFRKEQQARFDAGEVPAFDPAMVAIREGSWVCDGVPLAIADRRVEITGPVERKMVINALNSGAKVFMADFEDSLAPHWDNVMRGHINLRDAVNKTIEWEDKARNKLYKLNKNTAVLFVRPRGWHLKEAHIEIDGEPATGCLTDFGFYFFHNHEAFRTTHGGAGPFFYLPKMQHSREAAVWNSVFDRAERALGVPHGSIKATVLIETLPAVFQMNEILYELRSHSAGLNCGRWDYIFSYVKTFQGHPDRLLPDRVQVGMGQHFMKSYTELLIQTCHRRGVHAMGGMAAQIPIRDNAAANEAAMALVRADKLREVTAGHDGTWAAHPGLISLVMDVFNANMTKENQIESRKREDVSITEADLIEKPRGVRTLDGLRLNTRVGIQYVEAWLNGTGSVPLYNLMEDAATAEISRVQNWQWIRYGAVLDGESVPIKVDKELFARVVSEELARVEGEVGTERFKKGRFVEAARMFARQCTAAKLDDFLTLDAYSRVVSIVPEARLSRLNGGTFPQHCLHPMIQTISTMLADVQF</sequence>
<feature type="region of interest" description="Disordered" evidence="12">
    <location>
        <begin position="1"/>
        <end position="20"/>
    </location>
</feature>
<comment type="caution">
    <text evidence="16">The sequence shown here is derived from an EMBL/GenBank/DDBJ whole genome shotgun (WGS) entry which is preliminary data.</text>
</comment>
<name>A0A9D4V2P9_ADICA</name>
<dbReference type="Proteomes" id="UP000886520">
    <property type="component" value="Chromosome 6"/>
</dbReference>
<dbReference type="PANTHER" id="PTHR42902:SF1">
    <property type="entry name" value="MALATE SYNTHASE 1-RELATED"/>
    <property type="match status" value="1"/>
</dbReference>
<dbReference type="FunFam" id="1.20.1220.12:FF:000001">
    <property type="entry name" value="Malate synthase"/>
    <property type="match status" value="1"/>
</dbReference>
<reference evidence="16" key="1">
    <citation type="submission" date="2021-01" db="EMBL/GenBank/DDBJ databases">
        <title>Adiantum capillus-veneris genome.</title>
        <authorList>
            <person name="Fang Y."/>
            <person name="Liao Q."/>
        </authorList>
    </citation>
    <scope>NUCLEOTIDE SEQUENCE</scope>
    <source>
        <strain evidence="16">H3</strain>
        <tissue evidence="16">Leaf</tissue>
    </source>
</reference>
<dbReference type="InterPro" id="IPR044856">
    <property type="entry name" value="Malate_synth_C_sf"/>
</dbReference>
<dbReference type="InterPro" id="IPR011076">
    <property type="entry name" value="Malate_synth_sf"/>
</dbReference>
<dbReference type="InterPro" id="IPR001465">
    <property type="entry name" value="Malate_synthase_TIM"/>
</dbReference>
<evidence type="ECO:0000256" key="9">
    <source>
        <dbReference type="ARBA" id="ARBA00023140"/>
    </source>
</evidence>
<dbReference type="Gene3D" id="1.20.1220.12">
    <property type="entry name" value="Malate synthase, domain III"/>
    <property type="match status" value="1"/>
</dbReference>
<evidence type="ECO:0000256" key="1">
    <source>
        <dbReference type="ARBA" id="ARBA00004130"/>
    </source>
</evidence>
<dbReference type="GO" id="GO:0004474">
    <property type="term" value="F:malate synthase activity"/>
    <property type="evidence" value="ECO:0007669"/>
    <property type="project" value="UniProtKB-EC"/>
</dbReference>
<feature type="compositionally biased region" description="Basic and acidic residues" evidence="12">
    <location>
        <begin position="1"/>
        <end position="17"/>
    </location>
</feature>
<comment type="pathway">
    <text evidence="2">Carbohydrate metabolism; glyoxylate cycle; (S)-malate from isocitrate: step 2/2.</text>
</comment>
<evidence type="ECO:0000256" key="8">
    <source>
        <dbReference type="ARBA" id="ARBA00022679"/>
    </source>
</evidence>
<dbReference type="AlphaFoldDB" id="A0A9D4V2P9"/>
<dbReference type="InterPro" id="IPR048356">
    <property type="entry name" value="MS_N"/>
</dbReference>
<proteinExistence type="inferred from homology"/>
<evidence type="ECO:0000256" key="2">
    <source>
        <dbReference type="ARBA" id="ARBA00004757"/>
    </source>
</evidence>
<evidence type="ECO:0000256" key="10">
    <source>
        <dbReference type="ARBA" id="ARBA00047918"/>
    </source>
</evidence>
<dbReference type="CDD" id="cd00727">
    <property type="entry name" value="malate_synt_A"/>
    <property type="match status" value="1"/>
</dbReference>
<evidence type="ECO:0000256" key="5">
    <source>
        <dbReference type="ARBA" id="ARBA00022435"/>
    </source>
</evidence>
<keyword evidence="17" id="KW-1185">Reference proteome</keyword>
<evidence type="ECO:0000256" key="11">
    <source>
        <dbReference type="PIRSR" id="PIRSR601465-50"/>
    </source>
</evidence>
<evidence type="ECO:0000256" key="3">
    <source>
        <dbReference type="ARBA" id="ARBA00006394"/>
    </source>
</evidence>
<evidence type="ECO:0000256" key="12">
    <source>
        <dbReference type="SAM" id="MobiDB-lite"/>
    </source>
</evidence>
<dbReference type="Gene3D" id="3.20.20.360">
    <property type="entry name" value="Malate synthase, domain 3"/>
    <property type="match status" value="1"/>
</dbReference>
<protein>
    <recommendedName>
        <fullName evidence="4">malate synthase</fullName>
        <ecNumber evidence="4">2.3.3.9</ecNumber>
    </recommendedName>
</protein>
<dbReference type="Pfam" id="PF20656">
    <property type="entry name" value="MS_N"/>
    <property type="match status" value="1"/>
</dbReference>
<dbReference type="EC" id="2.3.3.9" evidence="4"/>
<evidence type="ECO:0000256" key="7">
    <source>
        <dbReference type="ARBA" id="ARBA00022532"/>
    </source>
</evidence>
<dbReference type="NCBIfam" id="TIGR01344">
    <property type="entry name" value="malate_syn_A"/>
    <property type="match status" value="1"/>
</dbReference>
<evidence type="ECO:0000256" key="4">
    <source>
        <dbReference type="ARBA" id="ARBA00012636"/>
    </source>
</evidence>
<feature type="active site" description="Proton donor" evidence="11">
    <location>
        <position position="467"/>
    </location>
</feature>
<feature type="domain" description="Malate synthase N-terminal" evidence="14">
    <location>
        <begin position="26"/>
        <end position="86"/>
    </location>
</feature>
<dbReference type="GO" id="GO:0006097">
    <property type="term" value="P:glyoxylate cycle"/>
    <property type="evidence" value="ECO:0007669"/>
    <property type="project" value="UniProtKB-KW"/>
</dbReference>
<evidence type="ECO:0000313" key="17">
    <source>
        <dbReference type="Proteomes" id="UP000886520"/>
    </source>
</evidence>
<keyword evidence="7" id="KW-0816">Tricarboxylic acid cycle</keyword>
<dbReference type="FunFam" id="3.20.20.360:FF:000001">
    <property type="entry name" value="Malate synthase"/>
    <property type="match status" value="1"/>
</dbReference>
<comment type="catalytic activity">
    <reaction evidence="10">
        <text>glyoxylate + acetyl-CoA + H2O = (S)-malate + CoA + H(+)</text>
        <dbReference type="Rhea" id="RHEA:18181"/>
        <dbReference type="ChEBI" id="CHEBI:15377"/>
        <dbReference type="ChEBI" id="CHEBI:15378"/>
        <dbReference type="ChEBI" id="CHEBI:15589"/>
        <dbReference type="ChEBI" id="CHEBI:36655"/>
        <dbReference type="ChEBI" id="CHEBI:57287"/>
        <dbReference type="ChEBI" id="CHEBI:57288"/>
        <dbReference type="EC" id="2.3.3.9"/>
    </reaction>
</comment>
<evidence type="ECO:0000259" key="13">
    <source>
        <dbReference type="Pfam" id="PF01274"/>
    </source>
</evidence>
<evidence type="ECO:0000259" key="15">
    <source>
        <dbReference type="Pfam" id="PF20659"/>
    </source>
</evidence>
<dbReference type="Pfam" id="PF01274">
    <property type="entry name" value="MS_TIM-barrel"/>
    <property type="match status" value="1"/>
</dbReference>
<comment type="similarity">
    <text evidence="3">Belongs to the malate synthase family.</text>
</comment>
<dbReference type="Pfam" id="PF20659">
    <property type="entry name" value="MS_C"/>
    <property type="match status" value="1"/>
</dbReference>
<dbReference type="GO" id="GO:0009514">
    <property type="term" value="C:glyoxysome"/>
    <property type="evidence" value="ECO:0007669"/>
    <property type="project" value="UniProtKB-SubCell"/>
</dbReference>
<feature type="domain" description="Malate synthase C-terminal" evidence="15">
    <location>
        <begin position="433"/>
        <end position="554"/>
    </location>
</feature>
<keyword evidence="5" id="KW-0329">Glyoxylate bypass</keyword>
<organism evidence="16 17">
    <name type="scientific">Adiantum capillus-veneris</name>
    <name type="common">Maidenhair fern</name>
    <dbReference type="NCBI Taxonomy" id="13818"/>
    <lineage>
        <taxon>Eukaryota</taxon>
        <taxon>Viridiplantae</taxon>
        <taxon>Streptophyta</taxon>
        <taxon>Embryophyta</taxon>
        <taxon>Tracheophyta</taxon>
        <taxon>Polypodiopsida</taxon>
        <taxon>Polypodiidae</taxon>
        <taxon>Polypodiales</taxon>
        <taxon>Pteridineae</taxon>
        <taxon>Pteridaceae</taxon>
        <taxon>Vittarioideae</taxon>
        <taxon>Adiantum</taxon>
    </lineage>
</organism>
<accession>A0A9D4V2P9</accession>
<evidence type="ECO:0000313" key="16">
    <source>
        <dbReference type="EMBL" id="KAI5078469.1"/>
    </source>
</evidence>
<dbReference type="SUPFAM" id="SSF51645">
    <property type="entry name" value="Malate synthase G"/>
    <property type="match status" value="1"/>
</dbReference>